<feature type="transmembrane region" description="Helical" evidence="6">
    <location>
        <begin position="374"/>
        <end position="395"/>
    </location>
</feature>
<dbReference type="AlphaFoldDB" id="A0A1V8RQ01"/>
<dbReference type="PANTHER" id="PTHR30250">
    <property type="entry name" value="PST FAMILY PREDICTED COLANIC ACID TRANSPORTER"/>
    <property type="match status" value="1"/>
</dbReference>
<dbReference type="EMBL" id="MDET01000018">
    <property type="protein sequence ID" value="OQM75248.1"/>
    <property type="molecule type" value="Genomic_DNA"/>
</dbReference>
<dbReference type="STRING" id="1873176.BFN67_18990"/>
<feature type="transmembrane region" description="Helical" evidence="6">
    <location>
        <begin position="194"/>
        <end position="214"/>
    </location>
</feature>
<accession>A0A1V8RQ01</accession>
<protein>
    <submittedName>
        <fullName evidence="7">Transporter</fullName>
    </submittedName>
</protein>
<keyword evidence="2" id="KW-1003">Cell membrane</keyword>
<feature type="transmembrane region" description="Helical" evidence="6">
    <location>
        <begin position="165"/>
        <end position="188"/>
    </location>
</feature>
<proteinExistence type="predicted"/>
<evidence type="ECO:0000313" key="7">
    <source>
        <dbReference type="EMBL" id="OQM75248.1"/>
    </source>
</evidence>
<evidence type="ECO:0000256" key="6">
    <source>
        <dbReference type="SAM" id="Phobius"/>
    </source>
</evidence>
<evidence type="ECO:0000256" key="1">
    <source>
        <dbReference type="ARBA" id="ARBA00004651"/>
    </source>
</evidence>
<feature type="transmembrane region" description="Helical" evidence="6">
    <location>
        <begin position="265"/>
        <end position="288"/>
    </location>
</feature>
<sequence length="432" mass="46648">MARLGDIQRRGGLSRLGTLTAERRGLLRDYLSAVSGAGGRLVFSLAYFVALANVLSISDFGMFATASAAGVMLSRLLAFGFISALYRTATIRPKLIGTFTTGFLLLAFLSLPILAAASYAVYLIFFFGGVALAAYCNVVVAEALLWRPCEVAMIVNNGLGRYGRAAILTILGTAMRAGAAVLFAFSGLQTLEAWTLFYIGANASALIVAFWFFYPRQRLRFKPTLYWRRLADSAYVAGAEVLFYLQMELDKLLVLSLGGAHLAGIYAIVMRLVDLTAIPIRTFSMMLVQRMMRTPEILSRLAVKIGIEGGIFLVSTAALLTLGLILHFFPNALGRNVGEAAPLVLLALCVPGLRNLTEYQAELLFARGQTLIRAFNLAVLAGLKVTFLAVAISAADGDIPTLVLTLNLVFLLLYLASALLTYAAMRRPAKAI</sequence>
<evidence type="ECO:0000313" key="8">
    <source>
        <dbReference type="Proteomes" id="UP000191905"/>
    </source>
</evidence>
<dbReference type="GO" id="GO:0005886">
    <property type="term" value="C:plasma membrane"/>
    <property type="evidence" value="ECO:0007669"/>
    <property type="project" value="UniProtKB-SubCell"/>
</dbReference>
<feature type="transmembrane region" description="Helical" evidence="6">
    <location>
        <begin position="95"/>
        <end position="115"/>
    </location>
</feature>
<keyword evidence="4 6" id="KW-1133">Transmembrane helix</keyword>
<dbReference type="Proteomes" id="UP000191905">
    <property type="component" value="Unassembled WGS sequence"/>
</dbReference>
<keyword evidence="3 6" id="KW-0812">Transmembrane</keyword>
<feature type="transmembrane region" description="Helical" evidence="6">
    <location>
        <begin position="226"/>
        <end position="245"/>
    </location>
</feature>
<reference evidence="7 8" key="1">
    <citation type="journal article" date="2016" name="Int. J. Syst. Evol. Microbiol.">
        <title>Pseudaminobacter manganicus sp. nov., isolated from sludge of a manganese mine.</title>
        <authorList>
            <person name="Li J."/>
            <person name="Huang J."/>
            <person name="Liao S."/>
            <person name="Wang G."/>
        </authorList>
    </citation>
    <scope>NUCLEOTIDE SEQUENCE [LARGE SCALE GENOMIC DNA]</scope>
    <source>
        <strain evidence="7 8">JH-7</strain>
    </source>
</reference>
<feature type="transmembrane region" description="Helical" evidence="6">
    <location>
        <begin position="30"/>
        <end position="50"/>
    </location>
</feature>
<feature type="transmembrane region" description="Helical" evidence="6">
    <location>
        <begin position="62"/>
        <end position="86"/>
    </location>
</feature>
<evidence type="ECO:0000256" key="5">
    <source>
        <dbReference type="ARBA" id="ARBA00023136"/>
    </source>
</evidence>
<keyword evidence="8" id="KW-1185">Reference proteome</keyword>
<dbReference type="RefSeq" id="WP_080919929.1">
    <property type="nucleotide sequence ID" value="NZ_MDET01000018.1"/>
</dbReference>
<feature type="transmembrane region" description="Helical" evidence="6">
    <location>
        <begin position="336"/>
        <end position="353"/>
    </location>
</feature>
<dbReference type="InterPro" id="IPR050833">
    <property type="entry name" value="Poly_Biosynth_Transport"/>
</dbReference>
<evidence type="ECO:0000256" key="3">
    <source>
        <dbReference type="ARBA" id="ARBA00022692"/>
    </source>
</evidence>
<feature type="transmembrane region" description="Helical" evidence="6">
    <location>
        <begin position="121"/>
        <end position="145"/>
    </location>
</feature>
<dbReference type="Pfam" id="PF13440">
    <property type="entry name" value="Polysacc_synt_3"/>
    <property type="match status" value="1"/>
</dbReference>
<dbReference type="PANTHER" id="PTHR30250:SF11">
    <property type="entry name" value="O-ANTIGEN TRANSPORTER-RELATED"/>
    <property type="match status" value="1"/>
</dbReference>
<evidence type="ECO:0000256" key="4">
    <source>
        <dbReference type="ARBA" id="ARBA00022989"/>
    </source>
</evidence>
<feature type="transmembrane region" description="Helical" evidence="6">
    <location>
        <begin position="401"/>
        <end position="425"/>
    </location>
</feature>
<gene>
    <name evidence="7" type="ORF">BFN67_18990</name>
</gene>
<keyword evidence="5 6" id="KW-0472">Membrane</keyword>
<comment type="caution">
    <text evidence="7">The sequence shown here is derived from an EMBL/GenBank/DDBJ whole genome shotgun (WGS) entry which is preliminary data.</text>
</comment>
<dbReference type="OrthoDB" id="7973910at2"/>
<organism evidence="7 8">
    <name type="scientific">Manganibacter manganicus</name>
    <dbReference type="NCBI Taxonomy" id="1873176"/>
    <lineage>
        <taxon>Bacteria</taxon>
        <taxon>Pseudomonadati</taxon>
        <taxon>Pseudomonadota</taxon>
        <taxon>Alphaproteobacteria</taxon>
        <taxon>Hyphomicrobiales</taxon>
        <taxon>Phyllobacteriaceae</taxon>
        <taxon>Manganibacter</taxon>
    </lineage>
</organism>
<comment type="subcellular location">
    <subcellularLocation>
        <location evidence="1">Cell membrane</location>
        <topology evidence="1">Multi-pass membrane protein</topology>
    </subcellularLocation>
</comment>
<feature type="transmembrane region" description="Helical" evidence="6">
    <location>
        <begin position="309"/>
        <end position="330"/>
    </location>
</feature>
<evidence type="ECO:0000256" key="2">
    <source>
        <dbReference type="ARBA" id="ARBA00022475"/>
    </source>
</evidence>
<name>A0A1V8RQ01_9HYPH</name>